<evidence type="ECO:0000313" key="1">
    <source>
        <dbReference type="Proteomes" id="UP000887565"/>
    </source>
</evidence>
<organism evidence="1 2">
    <name type="scientific">Romanomermis culicivorax</name>
    <name type="common">Nematode worm</name>
    <dbReference type="NCBI Taxonomy" id="13658"/>
    <lineage>
        <taxon>Eukaryota</taxon>
        <taxon>Metazoa</taxon>
        <taxon>Ecdysozoa</taxon>
        <taxon>Nematoda</taxon>
        <taxon>Enoplea</taxon>
        <taxon>Dorylaimia</taxon>
        <taxon>Mermithida</taxon>
        <taxon>Mermithoidea</taxon>
        <taxon>Mermithidae</taxon>
        <taxon>Romanomermis</taxon>
    </lineage>
</organism>
<name>A0A915K4E9_ROMCU</name>
<reference evidence="2" key="1">
    <citation type="submission" date="2022-11" db="UniProtKB">
        <authorList>
            <consortium name="WormBaseParasite"/>
        </authorList>
    </citation>
    <scope>IDENTIFICATION</scope>
</reference>
<dbReference type="AlphaFoldDB" id="A0A915K4E9"/>
<protein>
    <submittedName>
        <fullName evidence="2">Uncharacterized protein</fullName>
    </submittedName>
</protein>
<keyword evidence="1" id="KW-1185">Reference proteome</keyword>
<dbReference type="WBParaSite" id="nRc.2.0.1.t32725-RA">
    <property type="protein sequence ID" value="nRc.2.0.1.t32725-RA"/>
    <property type="gene ID" value="nRc.2.0.1.g32725"/>
</dbReference>
<proteinExistence type="predicted"/>
<sequence>MDGMPATGQSSLQRSDSFISNTFESTHHYQINQSNNFIVTGKIGKLTESSTNAFLSVLKWKKERIIYHVFLSQKLPKKEGRLDTLYT</sequence>
<dbReference type="Proteomes" id="UP000887565">
    <property type="component" value="Unplaced"/>
</dbReference>
<accession>A0A915K4E9</accession>
<evidence type="ECO:0000313" key="2">
    <source>
        <dbReference type="WBParaSite" id="nRc.2.0.1.t32725-RA"/>
    </source>
</evidence>